<dbReference type="EMBL" id="BJZT01000039">
    <property type="protein sequence ID" value="GEP01177.1"/>
    <property type="molecule type" value="Genomic_DNA"/>
</dbReference>
<gene>
    <name evidence="1" type="ORF">MHA02_35640</name>
</gene>
<evidence type="ECO:0000313" key="1">
    <source>
        <dbReference type="EMBL" id="GEP01177.1"/>
    </source>
</evidence>
<accession>A0A512ITZ4</accession>
<sequence length="86" mass="9249">MDVLQVLGRGGLVLDDLAHGVAPALIPRHALTPGFLGVLCGSLRVTVALPEQQMLDDLREQEPAPRCFQLGAQVRVTDLIDLLVEP</sequence>
<organism evidence="1 2">
    <name type="scientific">Methylobacterium haplocladii</name>
    <dbReference type="NCBI Taxonomy" id="1176176"/>
    <lineage>
        <taxon>Bacteria</taxon>
        <taxon>Pseudomonadati</taxon>
        <taxon>Pseudomonadota</taxon>
        <taxon>Alphaproteobacteria</taxon>
        <taxon>Hyphomicrobiales</taxon>
        <taxon>Methylobacteriaceae</taxon>
        <taxon>Methylobacterium</taxon>
    </lineage>
</organism>
<dbReference type="Proteomes" id="UP000321258">
    <property type="component" value="Unassembled WGS sequence"/>
</dbReference>
<keyword evidence="2" id="KW-1185">Reference proteome</keyword>
<protein>
    <submittedName>
        <fullName evidence="1">Uncharacterized protein</fullName>
    </submittedName>
</protein>
<dbReference type="AlphaFoldDB" id="A0A512ITZ4"/>
<proteinExistence type="predicted"/>
<comment type="caution">
    <text evidence="1">The sequence shown here is derived from an EMBL/GenBank/DDBJ whole genome shotgun (WGS) entry which is preliminary data.</text>
</comment>
<evidence type="ECO:0000313" key="2">
    <source>
        <dbReference type="Proteomes" id="UP000321258"/>
    </source>
</evidence>
<reference evidence="1 2" key="1">
    <citation type="submission" date="2019-07" db="EMBL/GenBank/DDBJ databases">
        <title>Whole genome shotgun sequence of Methylobacterium haplocladii NBRC 107714.</title>
        <authorList>
            <person name="Hosoyama A."/>
            <person name="Uohara A."/>
            <person name="Ohji S."/>
            <person name="Ichikawa N."/>
        </authorList>
    </citation>
    <scope>NUCLEOTIDE SEQUENCE [LARGE SCALE GENOMIC DNA]</scope>
    <source>
        <strain evidence="1 2">NBRC 107714</strain>
    </source>
</reference>
<name>A0A512ITZ4_9HYPH</name>